<dbReference type="NCBIfam" id="TIGR01850">
    <property type="entry name" value="argC"/>
    <property type="match status" value="1"/>
</dbReference>
<keyword evidence="3" id="KW-0055">Arginine biosynthesis</keyword>
<evidence type="ECO:0000259" key="8">
    <source>
        <dbReference type="SMART" id="SM00859"/>
    </source>
</evidence>
<keyword evidence="5" id="KW-0521">NADP</keyword>
<evidence type="ECO:0000313" key="9">
    <source>
        <dbReference type="EMBL" id="VAW37723.1"/>
    </source>
</evidence>
<dbReference type="InterPro" id="IPR050085">
    <property type="entry name" value="AGPR"/>
</dbReference>
<dbReference type="InterPro" id="IPR000706">
    <property type="entry name" value="AGPR_type-1"/>
</dbReference>
<feature type="domain" description="Semialdehyde dehydrogenase NAD-binding" evidence="8">
    <location>
        <begin position="1"/>
        <end position="110"/>
    </location>
</feature>
<dbReference type="EC" id="1.2.1.38" evidence="2"/>
<organism evidence="9">
    <name type="scientific">hydrothermal vent metagenome</name>
    <dbReference type="NCBI Taxonomy" id="652676"/>
    <lineage>
        <taxon>unclassified sequences</taxon>
        <taxon>metagenomes</taxon>
        <taxon>ecological metagenomes</taxon>
    </lineage>
</organism>
<evidence type="ECO:0000256" key="6">
    <source>
        <dbReference type="ARBA" id="ARBA00023002"/>
    </source>
</evidence>
<dbReference type="GO" id="GO:0006526">
    <property type="term" value="P:L-arginine biosynthetic process"/>
    <property type="evidence" value="ECO:0007669"/>
    <property type="project" value="UniProtKB-KW"/>
</dbReference>
<sequence>MIFGTSQSFARQTLAELYPQAPDLPLILSAEAPLSDVDVVFLCLPHAAATETAVSALIANVKVIDLSADFRLKDAASYAHWYGRPHPAPHLLPKAVYGLTEFAREQLLGANLVANPGCYPTSVLLPLRPLLTTNLSISGPIIADSKSGISGAGRTPKQNTHFVEAHNNFSPYKIGRSHRHLPEIEQVMNKWQAGAPSLIFSPHLLPVERGILSTIYVNFSEDVRMEKIRPLFQNLYHDEPFIHLLPDGELATLAHVTHSNNCVIGLAQAGNTLIITSAIDNLVKGAAGQAVQNMNVVFHLEETLGLIT</sequence>
<evidence type="ECO:0000256" key="4">
    <source>
        <dbReference type="ARBA" id="ARBA00022605"/>
    </source>
</evidence>
<accession>A0A3B0VBT0</accession>
<dbReference type="PANTHER" id="PTHR32338">
    <property type="entry name" value="N-ACETYL-GAMMA-GLUTAMYL-PHOSPHATE REDUCTASE, CHLOROPLASTIC-RELATED-RELATED"/>
    <property type="match status" value="1"/>
</dbReference>
<dbReference type="SUPFAM" id="SSF51735">
    <property type="entry name" value="NAD(P)-binding Rossmann-fold domains"/>
    <property type="match status" value="1"/>
</dbReference>
<dbReference type="PANTHER" id="PTHR32338:SF10">
    <property type="entry name" value="N-ACETYL-GAMMA-GLUTAMYL-PHOSPHATE REDUCTASE, CHLOROPLASTIC-RELATED"/>
    <property type="match status" value="1"/>
</dbReference>
<dbReference type="PROSITE" id="PS01224">
    <property type="entry name" value="ARGC"/>
    <property type="match status" value="1"/>
</dbReference>
<evidence type="ECO:0000256" key="3">
    <source>
        <dbReference type="ARBA" id="ARBA00022571"/>
    </source>
</evidence>
<reference evidence="9" key="1">
    <citation type="submission" date="2018-06" db="EMBL/GenBank/DDBJ databases">
        <authorList>
            <person name="Zhirakovskaya E."/>
        </authorList>
    </citation>
    <scope>NUCLEOTIDE SEQUENCE</scope>
</reference>
<dbReference type="CDD" id="cd17895">
    <property type="entry name" value="AGPR_1_N"/>
    <property type="match status" value="1"/>
</dbReference>
<dbReference type="InterPro" id="IPR023013">
    <property type="entry name" value="AGPR_AS"/>
</dbReference>
<dbReference type="InterPro" id="IPR058924">
    <property type="entry name" value="AGPR_dimerisation_dom"/>
</dbReference>
<proteinExistence type="inferred from homology"/>
<evidence type="ECO:0000256" key="5">
    <source>
        <dbReference type="ARBA" id="ARBA00022857"/>
    </source>
</evidence>
<comment type="pathway">
    <text evidence="1">Amino-acid biosynthesis; L-arginine biosynthesis; N(2)-acetyl-L-ornithine from L-glutamate: step 3/4.</text>
</comment>
<dbReference type="InterPro" id="IPR000534">
    <property type="entry name" value="Semialdehyde_DH_NAD-bd"/>
</dbReference>
<dbReference type="SMART" id="SM00859">
    <property type="entry name" value="Semialdhyde_dh"/>
    <property type="match status" value="1"/>
</dbReference>
<evidence type="ECO:0000256" key="2">
    <source>
        <dbReference type="ARBA" id="ARBA00013072"/>
    </source>
</evidence>
<dbReference type="Pfam" id="PF01118">
    <property type="entry name" value="Semialdhyde_dh"/>
    <property type="match status" value="1"/>
</dbReference>
<dbReference type="Gene3D" id="3.40.50.720">
    <property type="entry name" value="NAD(P)-binding Rossmann-like Domain"/>
    <property type="match status" value="1"/>
</dbReference>
<keyword evidence="4" id="KW-0028">Amino-acid biosynthesis</keyword>
<evidence type="ECO:0000256" key="7">
    <source>
        <dbReference type="ARBA" id="ARBA00050557"/>
    </source>
</evidence>
<protein>
    <recommendedName>
        <fullName evidence="2">N-acetyl-gamma-glutamyl-phosphate reductase</fullName>
        <ecNumber evidence="2">1.2.1.38</ecNumber>
    </recommendedName>
</protein>
<gene>
    <name evidence="9" type="ORF">MNBD_CHLOROFLEXI01-4166</name>
</gene>
<dbReference type="SUPFAM" id="SSF55347">
    <property type="entry name" value="Glyceraldehyde-3-phosphate dehydrogenase-like, C-terminal domain"/>
    <property type="match status" value="1"/>
</dbReference>
<dbReference type="GO" id="GO:0070401">
    <property type="term" value="F:NADP+ binding"/>
    <property type="evidence" value="ECO:0007669"/>
    <property type="project" value="InterPro"/>
</dbReference>
<name>A0A3B0VBT0_9ZZZZ</name>
<dbReference type="InterPro" id="IPR036291">
    <property type="entry name" value="NAD(P)-bd_dom_sf"/>
</dbReference>
<dbReference type="FunFam" id="3.30.360.10:FF:000014">
    <property type="entry name" value="N-acetyl-gamma-glutamyl-phosphate reductase"/>
    <property type="match status" value="1"/>
</dbReference>
<evidence type="ECO:0000256" key="1">
    <source>
        <dbReference type="ARBA" id="ARBA00004862"/>
    </source>
</evidence>
<dbReference type="GO" id="GO:0051287">
    <property type="term" value="F:NAD binding"/>
    <property type="evidence" value="ECO:0007669"/>
    <property type="project" value="InterPro"/>
</dbReference>
<dbReference type="EMBL" id="UOEU01000676">
    <property type="protein sequence ID" value="VAW37723.1"/>
    <property type="molecule type" value="Genomic_DNA"/>
</dbReference>
<dbReference type="Pfam" id="PF22698">
    <property type="entry name" value="Semialdhyde_dhC_1"/>
    <property type="match status" value="1"/>
</dbReference>
<dbReference type="CDD" id="cd23934">
    <property type="entry name" value="AGPR_1_C"/>
    <property type="match status" value="1"/>
</dbReference>
<dbReference type="GO" id="GO:0003942">
    <property type="term" value="F:N-acetyl-gamma-glutamyl-phosphate reductase activity"/>
    <property type="evidence" value="ECO:0007669"/>
    <property type="project" value="UniProtKB-EC"/>
</dbReference>
<dbReference type="HAMAP" id="MF_00150">
    <property type="entry name" value="ArgC_type1"/>
    <property type="match status" value="1"/>
</dbReference>
<dbReference type="AlphaFoldDB" id="A0A3B0VBT0"/>
<comment type="catalytic activity">
    <reaction evidence="7">
        <text>N-acetyl-L-glutamate 5-semialdehyde + phosphate + NADP(+) = N-acetyl-L-glutamyl 5-phosphate + NADPH + H(+)</text>
        <dbReference type="Rhea" id="RHEA:21588"/>
        <dbReference type="ChEBI" id="CHEBI:15378"/>
        <dbReference type="ChEBI" id="CHEBI:29123"/>
        <dbReference type="ChEBI" id="CHEBI:43474"/>
        <dbReference type="ChEBI" id="CHEBI:57783"/>
        <dbReference type="ChEBI" id="CHEBI:57936"/>
        <dbReference type="ChEBI" id="CHEBI:58349"/>
        <dbReference type="EC" id="1.2.1.38"/>
    </reaction>
</comment>
<dbReference type="Gene3D" id="3.30.360.10">
    <property type="entry name" value="Dihydrodipicolinate Reductase, domain 2"/>
    <property type="match status" value="1"/>
</dbReference>
<keyword evidence="6 9" id="KW-0560">Oxidoreductase</keyword>